<reference evidence="3" key="1">
    <citation type="submission" date="2022-07" db="EMBL/GenBank/DDBJ databases">
        <title>Phylogenomic reconstructions and comparative analyses of Kickxellomycotina fungi.</title>
        <authorList>
            <person name="Reynolds N.K."/>
            <person name="Stajich J.E."/>
            <person name="Barry K."/>
            <person name="Grigoriev I.V."/>
            <person name="Crous P."/>
            <person name="Smith M.E."/>
        </authorList>
    </citation>
    <scope>NUCLEOTIDE SEQUENCE</scope>
    <source>
        <strain evidence="3">RSA 567</strain>
    </source>
</reference>
<evidence type="ECO:0000256" key="1">
    <source>
        <dbReference type="ARBA" id="ARBA00009856"/>
    </source>
</evidence>
<dbReference type="OrthoDB" id="551431at2759"/>
<dbReference type="EMBL" id="JANBQB010000592">
    <property type="protein sequence ID" value="KAJ1974905.1"/>
    <property type="molecule type" value="Genomic_DNA"/>
</dbReference>
<sequence>MLASIEKDIQTKPRVDNLDSFFAQCLTVLQGTVLRLKVQDIVCYGLGSFAESSDSRLQVRFLQYLANSLQIPGTIYFYDPVLKPAEIIVGQRLGWQWIDENEHTTLFYMPHCEVDMYHNLFEANWSDEQLQQVLVIGNRLDGYLER</sequence>
<dbReference type="Pfam" id="PF07985">
    <property type="entry name" value="SRR1"/>
    <property type="match status" value="1"/>
</dbReference>
<feature type="domain" description="SRR1-like" evidence="2">
    <location>
        <begin position="35"/>
        <end position="145"/>
    </location>
</feature>
<dbReference type="GO" id="GO:0005634">
    <property type="term" value="C:nucleus"/>
    <property type="evidence" value="ECO:0007669"/>
    <property type="project" value="TreeGrafter"/>
</dbReference>
<dbReference type="PANTHER" id="PTHR28626:SF3">
    <property type="entry name" value="SRR1-LIKE PROTEIN"/>
    <property type="match status" value="1"/>
</dbReference>
<dbReference type="InterPro" id="IPR040044">
    <property type="entry name" value="SRR1L"/>
</dbReference>
<gene>
    <name evidence="3" type="ORF">H4R34_004537</name>
</gene>
<comment type="caution">
    <text evidence="3">The sequence shown here is derived from an EMBL/GenBank/DDBJ whole genome shotgun (WGS) entry which is preliminary data.</text>
</comment>
<dbReference type="AlphaFoldDB" id="A0A9W8EBL0"/>
<dbReference type="Proteomes" id="UP001151582">
    <property type="component" value="Unassembled WGS sequence"/>
</dbReference>
<dbReference type="PANTHER" id="PTHR28626">
    <property type="entry name" value="SRR1-LIKE PROTEIN"/>
    <property type="match status" value="1"/>
</dbReference>
<comment type="similarity">
    <text evidence="1">Belongs to the SRR1 family.</text>
</comment>
<protein>
    <recommendedName>
        <fullName evidence="2">SRR1-like domain-containing protein</fullName>
    </recommendedName>
</protein>
<name>A0A9W8EBL0_9FUNG</name>
<organism evidence="3 4">
    <name type="scientific">Dimargaris verticillata</name>
    <dbReference type="NCBI Taxonomy" id="2761393"/>
    <lineage>
        <taxon>Eukaryota</taxon>
        <taxon>Fungi</taxon>
        <taxon>Fungi incertae sedis</taxon>
        <taxon>Zoopagomycota</taxon>
        <taxon>Kickxellomycotina</taxon>
        <taxon>Dimargaritomycetes</taxon>
        <taxon>Dimargaritales</taxon>
        <taxon>Dimargaritaceae</taxon>
        <taxon>Dimargaris</taxon>
    </lineage>
</organism>
<dbReference type="InterPro" id="IPR012942">
    <property type="entry name" value="SRR1-like"/>
</dbReference>
<evidence type="ECO:0000313" key="4">
    <source>
        <dbReference type="Proteomes" id="UP001151582"/>
    </source>
</evidence>
<accession>A0A9W8EBL0</accession>
<proteinExistence type="inferred from homology"/>
<dbReference type="GO" id="GO:0005737">
    <property type="term" value="C:cytoplasm"/>
    <property type="evidence" value="ECO:0007669"/>
    <property type="project" value="TreeGrafter"/>
</dbReference>
<evidence type="ECO:0000313" key="3">
    <source>
        <dbReference type="EMBL" id="KAJ1974905.1"/>
    </source>
</evidence>
<evidence type="ECO:0000259" key="2">
    <source>
        <dbReference type="Pfam" id="PF07985"/>
    </source>
</evidence>
<keyword evidence="4" id="KW-1185">Reference proteome</keyword>